<protein>
    <submittedName>
        <fullName evidence="1">Uncharacterized protein</fullName>
    </submittedName>
</protein>
<comment type="caution">
    <text evidence="1">The sequence shown here is derived from an EMBL/GenBank/DDBJ whole genome shotgun (WGS) entry which is preliminary data.</text>
</comment>
<accession>A0ABV6RXC7</accession>
<organism evidence="1 2">
    <name type="scientific">Lysobacter korlensis</name>
    <dbReference type="NCBI Taxonomy" id="553636"/>
    <lineage>
        <taxon>Bacteria</taxon>
        <taxon>Pseudomonadati</taxon>
        <taxon>Pseudomonadota</taxon>
        <taxon>Gammaproteobacteria</taxon>
        <taxon>Lysobacterales</taxon>
        <taxon>Lysobacteraceae</taxon>
        <taxon>Lysobacter</taxon>
    </lineage>
</organism>
<dbReference type="Proteomes" id="UP001589896">
    <property type="component" value="Unassembled WGS sequence"/>
</dbReference>
<evidence type="ECO:0000313" key="1">
    <source>
        <dbReference type="EMBL" id="MFC0681633.1"/>
    </source>
</evidence>
<evidence type="ECO:0000313" key="2">
    <source>
        <dbReference type="Proteomes" id="UP001589896"/>
    </source>
</evidence>
<dbReference type="EMBL" id="JBHLTG010000008">
    <property type="protein sequence ID" value="MFC0681633.1"/>
    <property type="molecule type" value="Genomic_DNA"/>
</dbReference>
<proteinExistence type="predicted"/>
<dbReference type="RefSeq" id="WP_386674605.1">
    <property type="nucleotide sequence ID" value="NZ_JBHLTG010000008.1"/>
</dbReference>
<keyword evidence="2" id="KW-1185">Reference proteome</keyword>
<name>A0ABV6RXC7_9GAMM</name>
<sequence length="162" mass="18266">MELYDLGTALKAQLFESHERFRDNPFFESHPGLLDRLVSKLTYCVRADPIRYVAVDFSLLATRETFTISAFTDDHVFHLVYDPAVDHITTSVVGRGALLLLEVLSAPNFMRGRQPGTFEGTVKIVASYPTFQLSLPGDEDASERNRAEVDAFLPALMRDLKR</sequence>
<reference evidence="1 2" key="1">
    <citation type="submission" date="2024-09" db="EMBL/GenBank/DDBJ databases">
        <authorList>
            <person name="Sun Q."/>
            <person name="Mori K."/>
        </authorList>
    </citation>
    <scope>NUCLEOTIDE SEQUENCE [LARGE SCALE GENOMIC DNA]</scope>
    <source>
        <strain evidence="1 2">KCTC 23076</strain>
    </source>
</reference>
<gene>
    <name evidence="1" type="ORF">ACFFGH_27705</name>
</gene>